<protein>
    <submittedName>
        <fullName evidence="1">Uncharacterized protein</fullName>
    </submittedName>
</protein>
<name>A0A1I3IKP1_9PLAN</name>
<dbReference type="Proteomes" id="UP000199518">
    <property type="component" value="Unassembled WGS sequence"/>
</dbReference>
<dbReference type="EMBL" id="FOQD01000009">
    <property type="protein sequence ID" value="SFI48544.1"/>
    <property type="molecule type" value="Genomic_DNA"/>
</dbReference>
<evidence type="ECO:0000313" key="2">
    <source>
        <dbReference type="Proteomes" id="UP000199518"/>
    </source>
</evidence>
<dbReference type="AlphaFoldDB" id="A0A1I3IKP1"/>
<sequence>MLQIFTPSSTTWPALLARGSMAKTSVGFGVISGKGNGTKSRCEQMTYCGQQLVVRFGAATGAVVREPTRSTN</sequence>
<accession>A0A1I3IKP1</accession>
<organism evidence="1 2">
    <name type="scientific">Planctomicrobium piriforme</name>
    <dbReference type="NCBI Taxonomy" id="1576369"/>
    <lineage>
        <taxon>Bacteria</taxon>
        <taxon>Pseudomonadati</taxon>
        <taxon>Planctomycetota</taxon>
        <taxon>Planctomycetia</taxon>
        <taxon>Planctomycetales</taxon>
        <taxon>Planctomycetaceae</taxon>
        <taxon>Planctomicrobium</taxon>
    </lineage>
</organism>
<keyword evidence="2" id="KW-1185">Reference proteome</keyword>
<evidence type="ECO:0000313" key="1">
    <source>
        <dbReference type="EMBL" id="SFI48544.1"/>
    </source>
</evidence>
<gene>
    <name evidence="1" type="ORF">SAMN05421753_109166</name>
</gene>
<proteinExistence type="predicted"/>
<reference evidence="2" key="1">
    <citation type="submission" date="2016-10" db="EMBL/GenBank/DDBJ databases">
        <authorList>
            <person name="Varghese N."/>
            <person name="Submissions S."/>
        </authorList>
    </citation>
    <scope>NUCLEOTIDE SEQUENCE [LARGE SCALE GENOMIC DNA]</scope>
    <source>
        <strain evidence="2">DSM 26348</strain>
    </source>
</reference>